<dbReference type="KEGG" id="bcv:Bcav_1871"/>
<gene>
    <name evidence="2" type="ordered locus">Bcav_1871</name>
</gene>
<keyword evidence="1" id="KW-1133">Transmembrane helix</keyword>
<protein>
    <submittedName>
        <fullName evidence="2">Uncharacterized protein</fullName>
    </submittedName>
</protein>
<proteinExistence type="predicted"/>
<dbReference type="HOGENOM" id="CLU_1270256_0_0_11"/>
<dbReference type="eggNOG" id="COG5578">
    <property type="taxonomic scope" value="Bacteria"/>
</dbReference>
<keyword evidence="1" id="KW-0812">Transmembrane</keyword>
<evidence type="ECO:0000313" key="2">
    <source>
        <dbReference type="EMBL" id="ACQ80127.1"/>
    </source>
</evidence>
<organism evidence="2 3">
    <name type="scientific">Beutenbergia cavernae (strain ATCC BAA-8 / DSM 12333 / CCUG 43141 / JCM 11478 / NBRC 16432 / NCIMB 13614 / HKI 0122)</name>
    <dbReference type="NCBI Taxonomy" id="471853"/>
    <lineage>
        <taxon>Bacteria</taxon>
        <taxon>Bacillati</taxon>
        <taxon>Actinomycetota</taxon>
        <taxon>Actinomycetes</taxon>
        <taxon>Micrococcales</taxon>
        <taxon>Beutenbergiaceae</taxon>
        <taxon>Beutenbergia</taxon>
    </lineage>
</organism>
<accession>C5C4Z9</accession>
<feature type="transmembrane region" description="Helical" evidence="1">
    <location>
        <begin position="109"/>
        <end position="131"/>
    </location>
</feature>
<name>C5C4Z9_BEUC1</name>
<dbReference type="Pfam" id="PF04854">
    <property type="entry name" value="DUF624"/>
    <property type="match status" value="1"/>
</dbReference>
<dbReference type="STRING" id="471853.Bcav_1871"/>
<feature type="transmembrane region" description="Helical" evidence="1">
    <location>
        <begin position="143"/>
        <end position="167"/>
    </location>
</feature>
<keyword evidence="1" id="KW-0472">Membrane</keyword>
<sequence length="217" mass="22732">MTSRSPDGAGPWSRVVDLLAGFWRAVGINALWLVASLPIVTIGPATVALMAMARDDVMGRPRPAARAFVAYVRENVAVGLALSTMTLGAVGSFALLWRLDPAGGTTATRVLQVVSLVGLIAVAPVIAHGYALAAHTQQGVRGVYRASVIMAFARPGETVLALAVVAALVLLSWYWPFSVLLAGYVGSRAIFTTFRRTFAALQDPKGASDDAPADARS</sequence>
<dbReference type="AlphaFoldDB" id="C5C4Z9"/>
<dbReference type="RefSeq" id="WP_015882367.1">
    <property type="nucleotide sequence ID" value="NC_012669.1"/>
</dbReference>
<dbReference type="Proteomes" id="UP000007962">
    <property type="component" value="Chromosome"/>
</dbReference>
<keyword evidence="3" id="KW-1185">Reference proteome</keyword>
<feature type="transmembrane region" description="Helical" evidence="1">
    <location>
        <begin position="30"/>
        <end position="53"/>
    </location>
</feature>
<reference evidence="2 3" key="1">
    <citation type="journal article" date="2009" name="Stand. Genomic Sci.">
        <title>Complete genome sequence of Beutenbergia cavernae type strain (HKI 0122).</title>
        <authorList>
            <person name="Land M."/>
            <person name="Pukall R."/>
            <person name="Abt B."/>
            <person name="Goker M."/>
            <person name="Rohde M."/>
            <person name="Glavina Del Rio T."/>
            <person name="Tice H."/>
            <person name="Copeland A."/>
            <person name="Cheng J.F."/>
            <person name="Lucas S."/>
            <person name="Chen F."/>
            <person name="Nolan M."/>
            <person name="Bruce D."/>
            <person name="Goodwin L."/>
            <person name="Pitluck S."/>
            <person name="Ivanova N."/>
            <person name="Mavromatis K."/>
            <person name="Ovchinnikova G."/>
            <person name="Pati A."/>
            <person name="Chen A."/>
            <person name="Palaniappan K."/>
            <person name="Hauser L."/>
            <person name="Chang Y.J."/>
            <person name="Jefferies C.C."/>
            <person name="Saunders E."/>
            <person name="Brettin T."/>
            <person name="Detter J.C."/>
            <person name="Han C."/>
            <person name="Chain P."/>
            <person name="Bristow J."/>
            <person name="Eisen J.A."/>
            <person name="Markowitz V."/>
            <person name="Hugenholtz P."/>
            <person name="Kyrpides N.C."/>
            <person name="Klenk H.P."/>
            <person name="Lapidus A."/>
        </authorList>
    </citation>
    <scope>NUCLEOTIDE SEQUENCE [LARGE SCALE GENOMIC DNA]</scope>
    <source>
        <strain evidence="3">ATCC BAA-8 / DSM 12333 / NBRC 16432</strain>
    </source>
</reference>
<feature type="transmembrane region" description="Helical" evidence="1">
    <location>
        <begin position="74"/>
        <end position="97"/>
    </location>
</feature>
<evidence type="ECO:0000256" key="1">
    <source>
        <dbReference type="SAM" id="Phobius"/>
    </source>
</evidence>
<dbReference type="InterPro" id="IPR006938">
    <property type="entry name" value="DUF624"/>
</dbReference>
<dbReference type="EMBL" id="CP001618">
    <property type="protein sequence ID" value="ACQ80127.1"/>
    <property type="molecule type" value="Genomic_DNA"/>
</dbReference>
<evidence type="ECO:0000313" key="3">
    <source>
        <dbReference type="Proteomes" id="UP000007962"/>
    </source>
</evidence>